<evidence type="ECO:0000313" key="8">
    <source>
        <dbReference type="Proteomes" id="UP000807342"/>
    </source>
</evidence>
<dbReference type="PANTHER" id="PTHR35201">
    <property type="entry name" value="TERPENE SYNTHASE"/>
    <property type="match status" value="1"/>
</dbReference>
<proteinExistence type="inferred from homology"/>
<dbReference type="SFLD" id="SFLDS00005">
    <property type="entry name" value="Isoprenoid_Synthase_Type_I"/>
    <property type="match status" value="1"/>
</dbReference>
<comment type="similarity">
    <text evidence="2 6">Belongs to the terpene synthase family.</text>
</comment>
<dbReference type="InterPro" id="IPR008949">
    <property type="entry name" value="Isoprenoid_synthase_dom_sf"/>
</dbReference>
<sequence>MEHQVVISLPAEMLGQWPWTRLLSEHYGEIKAESAAWIESFRPFDEIGMNALRRCDGSIILLGSDLINLLFVIDEYTDIEDRAGAERICKVVKDAFHNPSKSRPEGEVCVGTIARDFWLRAKSLVAPGDSCLKHFLDGWDAYMDAVIQEAHDRDKTRYRTLHDYLLLRRNSGGVYPSLALAEFGLGLPEEVWNHPALASLREKSVDLISIHNDIYSFAREMSRGLTVHNSVDVVMHERNLPLQAAMDWLGNYCIEIANDFLRELSNVPSWGKGIDEGVASYIHTLGQWVQGSYDWTFEASRYFGSAGLEIKKSRLLTVLPSHTRGYHVAGLRDRG</sequence>
<gene>
    <name evidence="7" type="ORF">P691DRAFT_682517</name>
</gene>
<dbReference type="SUPFAM" id="SSF48576">
    <property type="entry name" value="Terpenoid synthases"/>
    <property type="match status" value="1"/>
</dbReference>
<dbReference type="Gene3D" id="1.10.600.10">
    <property type="entry name" value="Farnesyl Diphosphate Synthase"/>
    <property type="match status" value="1"/>
</dbReference>
<dbReference type="Proteomes" id="UP000807342">
    <property type="component" value="Unassembled WGS sequence"/>
</dbReference>
<dbReference type="SFLD" id="SFLDG01020">
    <property type="entry name" value="Terpene_Cyclase_Like_2"/>
    <property type="match status" value="1"/>
</dbReference>
<comment type="cofactor">
    <cofactor evidence="1 6">
        <name>Mg(2+)</name>
        <dbReference type="ChEBI" id="CHEBI:18420"/>
    </cofactor>
</comment>
<dbReference type="OrthoDB" id="6486656at2759"/>
<organism evidence="7 8">
    <name type="scientific">Macrolepiota fuliginosa MF-IS2</name>
    <dbReference type="NCBI Taxonomy" id="1400762"/>
    <lineage>
        <taxon>Eukaryota</taxon>
        <taxon>Fungi</taxon>
        <taxon>Dikarya</taxon>
        <taxon>Basidiomycota</taxon>
        <taxon>Agaricomycotina</taxon>
        <taxon>Agaricomycetes</taxon>
        <taxon>Agaricomycetidae</taxon>
        <taxon>Agaricales</taxon>
        <taxon>Agaricineae</taxon>
        <taxon>Agaricaceae</taxon>
        <taxon>Macrolepiota</taxon>
    </lineage>
</organism>
<keyword evidence="5 6" id="KW-0456">Lyase</keyword>
<dbReference type="EMBL" id="MU151736">
    <property type="protein sequence ID" value="KAF9441960.1"/>
    <property type="molecule type" value="Genomic_DNA"/>
</dbReference>
<dbReference type="GO" id="GO:0008299">
    <property type="term" value="P:isoprenoid biosynthetic process"/>
    <property type="evidence" value="ECO:0007669"/>
    <property type="project" value="UniProtKB-ARBA"/>
</dbReference>
<name>A0A9P5X0W8_9AGAR</name>
<dbReference type="GO" id="GO:0010333">
    <property type="term" value="F:terpene synthase activity"/>
    <property type="evidence" value="ECO:0007669"/>
    <property type="project" value="InterPro"/>
</dbReference>
<dbReference type="GO" id="GO:0046872">
    <property type="term" value="F:metal ion binding"/>
    <property type="evidence" value="ECO:0007669"/>
    <property type="project" value="UniProtKB-KW"/>
</dbReference>
<evidence type="ECO:0000256" key="6">
    <source>
        <dbReference type="RuleBase" id="RU366034"/>
    </source>
</evidence>
<dbReference type="PANTHER" id="PTHR35201:SF4">
    <property type="entry name" value="BETA-PINACENE SYNTHASE-RELATED"/>
    <property type="match status" value="1"/>
</dbReference>
<dbReference type="AlphaFoldDB" id="A0A9P5X0W8"/>
<evidence type="ECO:0000256" key="5">
    <source>
        <dbReference type="ARBA" id="ARBA00023239"/>
    </source>
</evidence>
<evidence type="ECO:0000256" key="4">
    <source>
        <dbReference type="ARBA" id="ARBA00022842"/>
    </source>
</evidence>
<keyword evidence="8" id="KW-1185">Reference proteome</keyword>
<evidence type="ECO:0000256" key="1">
    <source>
        <dbReference type="ARBA" id="ARBA00001946"/>
    </source>
</evidence>
<dbReference type="InterPro" id="IPR034686">
    <property type="entry name" value="Terpene_cyclase-like_2"/>
</dbReference>
<dbReference type="EC" id="4.2.3.-" evidence="6"/>
<reference evidence="7" key="1">
    <citation type="submission" date="2020-11" db="EMBL/GenBank/DDBJ databases">
        <authorList>
            <consortium name="DOE Joint Genome Institute"/>
            <person name="Ahrendt S."/>
            <person name="Riley R."/>
            <person name="Andreopoulos W."/>
            <person name="Labutti K."/>
            <person name="Pangilinan J."/>
            <person name="Ruiz-Duenas F.J."/>
            <person name="Barrasa J.M."/>
            <person name="Sanchez-Garcia M."/>
            <person name="Camarero S."/>
            <person name="Miyauchi S."/>
            <person name="Serrano A."/>
            <person name="Linde D."/>
            <person name="Babiker R."/>
            <person name="Drula E."/>
            <person name="Ayuso-Fernandez I."/>
            <person name="Pacheco R."/>
            <person name="Padilla G."/>
            <person name="Ferreira P."/>
            <person name="Barriuso J."/>
            <person name="Kellner H."/>
            <person name="Castanera R."/>
            <person name="Alfaro M."/>
            <person name="Ramirez L."/>
            <person name="Pisabarro A.G."/>
            <person name="Kuo A."/>
            <person name="Tritt A."/>
            <person name="Lipzen A."/>
            <person name="He G."/>
            <person name="Yan M."/>
            <person name="Ng V."/>
            <person name="Cullen D."/>
            <person name="Martin F."/>
            <person name="Rosso M.-N."/>
            <person name="Henrissat B."/>
            <person name="Hibbett D."/>
            <person name="Martinez A.T."/>
            <person name="Grigoriev I.V."/>
        </authorList>
    </citation>
    <scope>NUCLEOTIDE SEQUENCE</scope>
    <source>
        <strain evidence="7">MF-IS2</strain>
    </source>
</reference>
<keyword evidence="3 6" id="KW-0479">Metal-binding</keyword>
<comment type="caution">
    <text evidence="7">The sequence shown here is derived from an EMBL/GenBank/DDBJ whole genome shotgun (WGS) entry which is preliminary data.</text>
</comment>
<evidence type="ECO:0000256" key="2">
    <source>
        <dbReference type="ARBA" id="ARBA00006333"/>
    </source>
</evidence>
<dbReference type="Pfam" id="PF19086">
    <property type="entry name" value="Terpene_syn_C_2"/>
    <property type="match status" value="1"/>
</dbReference>
<evidence type="ECO:0000256" key="3">
    <source>
        <dbReference type="ARBA" id="ARBA00022723"/>
    </source>
</evidence>
<evidence type="ECO:0000313" key="7">
    <source>
        <dbReference type="EMBL" id="KAF9441960.1"/>
    </source>
</evidence>
<keyword evidence="4 6" id="KW-0460">Magnesium</keyword>
<accession>A0A9P5X0W8</accession>
<protein>
    <recommendedName>
        <fullName evidence="6">Terpene synthase</fullName>
        <ecNumber evidence="6">4.2.3.-</ecNumber>
    </recommendedName>
</protein>